<evidence type="ECO:0000313" key="2">
    <source>
        <dbReference type="Proteomes" id="UP000754821"/>
    </source>
</evidence>
<dbReference type="EMBL" id="RRZC01000013">
    <property type="protein sequence ID" value="MBE0404392.1"/>
    <property type="molecule type" value="Genomic_DNA"/>
</dbReference>
<gene>
    <name evidence="1" type="ORF">EI163_12660</name>
</gene>
<comment type="caution">
    <text evidence="1">The sequence shown here is derived from an EMBL/GenBank/DDBJ whole genome shotgun (WGS) entry which is preliminary data.</text>
</comment>
<sequence>MKRINTVEVLLAGNRVGELVASRQGTYFAYDPQWVAEGFNL</sequence>
<dbReference type="Proteomes" id="UP000754821">
    <property type="component" value="Unassembled WGS sequence"/>
</dbReference>
<proteinExistence type="predicted"/>
<dbReference type="RefSeq" id="WP_192527936.1">
    <property type="nucleotide sequence ID" value="NZ_RRZC01000013.1"/>
</dbReference>
<organism evidence="1 2">
    <name type="scientific">Halomonas citrativorans</name>
    <dbReference type="NCBI Taxonomy" id="2742612"/>
    <lineage>
        <taxon>Bacteria</taxon>
        <taxon>Pseudomonadati</taxon>
        <taxon>Pseudomonadota</taxon>
        <taxon>Gammaproteobacteria</taxon>
        <taxon>Oceanospirillales</taxon>
        <taxon>Halomonadaceae</taxon>
        <taxon>Halomonas</taxon>
    </lineage>
</organism>
<evidence type="ECO:0000313" key="1">
    <source>
        <dbReference type="EMBL" id="MBE0404392.1"/>
    </source>
</evidence>
<keyword evidence="2" id="KW-1185">Reference proteome</keyword>
<name>A0ABR9FF62_9GAMM</name>
<reference evidence="1 2" key="1">
    <citation type="submission" date="2020-07" db="EMBL/GenBank/DDBJ databases">
        <title>Halophilic bacteria isolated from french cheeses.</title>
        <authorList>
            <person name="Kothe C.I."/>
            <person name="Farah-Kraiem B."/>
            <person name="Renault P."/>
            <person name="Dridi B."/>
        </authorList>
    </citation>
    <scope>NUCLEOTIDE SEQUENCE [LARGE SCALE GENOMIC DNA]</scope>
    <source>
        <strain evidence="1 2">FME16</strain>
    </source>
</reference>
<protein>
    <submittedName>
        <fullName evidence="1">HipA N-terminal domain-containing protein</fullName>
    </submittedName>
</protein>
<accession>A0ABR9FF62</accession>